<evidence type="ECO:0000256" key="2">
    <source>
        <dbReference type="SAM" id="MobiDB-lite"/>
    </source>
</evidence>
<comment type="caution">
    <text evidence="3">The sequence shown here is derived from an EMBL/GenBank/DDBJ whole genome shotgun (WGS) entry which is preliminary data.</text>
</comment>
<feature type="region of interest" description="Disordered" evidence="2">
    <location>
        <begin position="172"/>
        <end position="205"/>
    </location>
</feature>
<dbReference type="GO" id="GO:0048477">
    <property type="term" value="P:oogenesis"/>
    <property type="evidence" value="ECO:0007669"/>
    <property type="project" value="TreeGrafter"/>
</dbReference>
<dbReference type="OrthoDB" id="8961345at2759"/>
<dbReference type="PANTHER" id="PTHR35449:SF1">
    <property type="entry name" value="PROTEIN SIX6OS1"/>
    <property type="match status" value="1"/>
</dbReference>
<dbReference type="GO" id="GO:0007129">
    <property type="term" value="P:homologous chromosome pairing at meiosis"/>
    <property type="evidence" value="ECO:0007669"/>
    <property type="project" value="TreeGrafter"/>
</dbReference>
<evidence type="ECO:0000313" key="3">
    <source>
        <dbReference type="EMBL" id="KAJ8350037.1"/>
    </source>
</evidence>
<dbReference type="InterPro" id="IPR031380">
    <property type="entry name" value="SIX6OS1"/>
</dbReference>
<dbReference type="AlphaFoldDB" id="A0A9Q1F2Y2"/>
<evidence type="ECO:0008006" key="5">
    <source>
        <dbReference type="Google" id="ProtNLM"/>
    </source>
</evidence>
<gene>
    <name evidence="3" type="ORF">SKAU_G00251670</name>
</gene>
<feature type="compositionally biased region" description="Polar residues" evidence="2">
    <location>
        <begin position="445"/>
        <end position="455"/>
    </location>
</feature>
<evidence type="ECO:0000256" key="1">
    <source>
        <dbReference type="SAM" id="Coils"/>
    </source>
</evidence>
<feature type="region of interest" description="Disordered" evidence="2">
    <location>
        <begin position="226"/>
        <end position="305"/>
    </location>
</feature>
<feature type="compositionally biased region" description="Low complexity" evidence="2">
    <location>
        <begin position="177"/>
        <end position="189"/>
    </location>
</feature>
<feature type="compositionally biased region" description="Polar residues" evidence="2">
    <location>
        <begin position="369"/>
        <end position="383"/>
    </location>
</feature>
<dbReference type="GO" id="GO:0007283">
    <property type="term" value="P:spermatogenesis"/>
    <property type="evidence" value="ECO:0007669"/>
    <property type="project" value="TreeGrafter"/>
</dbReference>
<dbReference type="Pfam" id="PF15676">
    <property type="entry name" value="S6OS1"/>
    <property type="match status" value="1"/>
</dbReference>
<keyword evidence="1" id="KW-0175">Coiled coil</keyword>
<protein>
    <recommendedName>
        <fullName evidence="5">Protein SIX6OS1</fullName>
    </recommendedName>
</protein>
<evidence type="ECO:0000313" key="4">
    <source>
        <dbReference type="Proteomes" id="UP001152622"/>
    </source>
</evidence>
<feature type="region of interest" description="Disordered" evidence="2">
    <location>
        <begin position="445"/>
        <end position="472"/>
    </location>
</feature>
<feature type="region of interest" description="Disordered" evidence="2">
    <location>
        <begin position="323"/>
        <end position="408"/>
    </location>
</feature>
<dbReference type="Proteomes" id="UP001152622">
    <property type="component" value="Chromosome 9"/>
</dbReference>
<name>A0A9Q1F2Y2_SYNKA</name>
<reference evidence="3" key="1">
    <citation type="journal article" date="2023" name="Science">
        <title>Genome structures resolve the early diversification of teleost fishes.</title>
        <authorList>
            <person name="Parey E."/>
            <person name="Louis A."/>
            <person name="Montfort J."/>
            <person name="Bouchez O."/>
            <person name="Roques C."/>
            <person name="Iampietro C."/>
            <person name="Lluch J."/>
            <person name="Castinel A."/>
            <person name="Donnadieu C."/>
            <person name="Desvignes T."/>
            <person name="Floi Bucao C."/>
            <person name="Jouanno E."/>
            <person name="Wen M."/>
            <person name="Mejri S."/>
            <person name="Dirks R."/>
            <person name="Jansen H."/>
            <person name="Henkel C."/>
            <person name="Chen W.J."/>
            <person name="Zahm M."/>
            <person name="Cabau C."/>
            <person name="Klopp C."/>
            <person name="Thompson A.W."/>
            <person name="Robinson-Rechavi M."/>
            <person name="Braasch I."/>
            <person name="Lecointre G."/>
            <person name="Bobe J."/>
            <person name="Postlethwait J.H."/>
            <person name="Berthelot C."/>
            <person name="Roest Crollius H."/>
            <person name="Guiguen Y."/>
        </authorList>
    </citation>
    <scope>NUCLEOTIDE SEQUENCE</scope>
    <source>
        <strain evidence="3">WJC10195</strain>
    </source>
</reference>
<dbReference type="GO" id="GO:0010705">
    <property type="term" value="P:meiotic DNA double-strand break processing involved in reciprocal meiotic recombination"/>
    <property type="evidence" value="ECO:0007669"/>
    <property type="project" value="TreeGrafter"/>
</dbReference>
<proteinExistence type="predicted"/>
<organism evidence="3 4">
    <name type="scientific">Synaphobranchus kaupii</name>
    <name type="common">Kaup's arrowtooth eel</name>
    <dbReference type="NCBI Taxonomy" id="118154"/>
    <lineage>
        <taxon>Eukaryota</taxon>
        <taxon>Metazoa</taxon>
        <taxon>Chordata</taxon>
        <taxon>Craniata</taxon>
        <taxon>Vertebrata</taxon>
        <taxon>Euteleostomi</taxon>
        <taxon>Actinopterygii</taxon>
        <taxon>Neopterygii</taxon>
        <taxon>Teleostei</taxon>
        <taxon>Anguilliformes</taxon>
        <taxon>Synaphobranchidae</taxon>
        <taxon>Synaphobranchus</taxon>
    </lineage>
</organism>
<dbReference type="PANTHER" id="PTHR35449">
    <property type="entry name" value="PROTEIN SIX6OS1"/>
    <property type="match status" value="1"/>
</dbReference>
<keyword evidence="4" id="KW-1185">Reference proteome</keyword>
<dbReference type="GO" id="GO:0000801">
    <property type="term" value="C:central element"/>
    <property type="evidence" value="ECO:0007669"/>
    <property type="project" value="TreeGrafter"/>
</dbReference>
<sequence>MEEHNSVGNMDSLLFQLVLQTRDLSQNRNEIEKQIEIFKFNLAEKKTVIEETKRSIEKLEEVMAQKENLVKYYKNNAKSLKVTNNLLTQYEKTLQLELERKQEIAVHDATMYQERIENYRKVFEQHKARYFENPLVQKLMKAQTEKEEIEQRIRACEEQIVAKERELQTLQGNITKSSVTESASESATVQQSPGEPQDEVGPQVEESAQIETGISSLLLDPQQNPSLVAEEQEHGSGEAQESVNRKEKQDDEMTGEEQAAPSPPMDTDEIAAWLNQEAGGELQGPSQEQTNEAEAQEESLEVLGAVGAEQREVDGNMWKPLVSGQKEKQEGGGFPQPLPARMKAMPTTPTFSLHASPGQSPGQYKPSESKSPTFQFSMNTTPETPGFSGFDCSFDTGSPKEEDMPFSFTSSYFDNRKSSESKSAGFLVDQMESQAEEEFELFFSTKSPSQTSAGQEQREANNEFSFFNFGKD</sequence>
<feature type="compositionally biased region" description="Polar residues" evidence="2">
    <location>
        <begin position="347"/>
        <end position="362"/>
    </location>
</feature>
<feature type="coiled-coil region" evidence="1">
    <location>
        <begin position="42"/>
        <end position="76"/>
    </location>
</feature>
<accession>A0A9Q1F2Y2</accession>
<dbReference type="EMBL" id="JAINUF010000009">
    <property type="protein sequence ID" value="KAJ8350037.1"/>
    <property type="molecule type" value="Genomic_DNA"/>
</dbReference>